<name>A0A812R438_9DINO</name>
<proteinExistence type="predicted"/>
<reference evidence="2" key="1">
    <citation type="submission" date="2021-02" db="EMBL/GenBank/DDBJ databases">
        <authorList>
            <person name="Dougan E. K."/>
            <person name="Rhodes N."/>
            <person name="Thang M."/>
            <person name="Chan C."/>
        </authorList>
    </citation>
    <scope>NUCLEOTIDE SEQUENCE</scope>
</reference>
<dbReference type="EMBL" id="CAJNDS010002297">
    <property type="protein sequence ID" value="CAE7417632.1"/>
    <property type="molecule type" value="Genomic_DNA"/>
</dbReference>
<keyword evidence="3" id="KW-1185">Reference proteome</keyword>
<evidence type="ECO:0000256" key="1">
    <source>
        <dbReference type="SAM" id="Phobius"/>
    </source>
</evidence>
<dbReference type="InterPro" id="IPR011992">
    <property type="entry name" value="EF-hand-dom_pair"/>
</dbReference>
<comment type="caution">
    <text evidence="2">The sequence shown here is derived from an EMBL/GenBank/DDBJ whole genome shotgun (WGS) entry which is preliminary data.</text>
</comment>
<gene>
    <name evidence="2" type="ORF">SNAT2548_LOCUS22712</name>
</gene>
<sequence length="796" mass="86839">MDTALSVTGSTVDSALQSYADGKTEPAKFKEEALPGIHLVAAKSMDKVKPLVHDVMGELRPALSQVAEWLGSFSAKIQDTLEEFGTVSDRAQKLFDQVMQQMASSGGMYEEMVYDTYHIFDPYDDGIDVEELQQAANQYGITSLQGQKAEQLMKKYNTDQKGGIDIHEYEKLVTDPSLPGLMTTILRTYSNRLASVGSELKVVKMRAEVASAVVDYLTLVCSKNLTKVGWVTGRLVSGELPLEFTADVFYELYKAKTDTNNGSPIDVGSLIINYTLRENAQQVIAAVDLLATPAFFAEEGFDITIADETVSQVVTWIEMSDFGKAALLKLAKVKPSNGQTFAEAYDEEVKAREVKYSAAHGLGTPEANSYHTQAAERLRNVLLGGSAASAASEDPDAAQAAGSSQPAKPETLRFAAELSLNVTQSVKDFNEQCYEYSGTSSNPLDSTCNSINGMVKKTQSFLTLMNNYAGPGGPEYIEKQADNFINGSLQDMVLLSGELIDEGIASVQCSAGNAAACKSIPETDYTMHLSGGTTFLTDTMKDLQSALPQVIKALSTAKKEVSTISGVINSISQMLGLKAPPLMEKIAKLYKIVWITYFVFFFLFSFTMLFYGFWANGWFGGPKADIPESEYEPPRTFFERIRTCCGSCLACCRSCTSGHLCFWSLLLLAQVVVLIMFIISLVICLLTGIQAFFGAGCSKIYLIGDEAVCTAVLSIFKVFLKTFGFSEPIEQTCGSKSLLTCKIIRDSVFHTAIFVIIGALLASVFSFQMLLDSATKHERARCARAWEEEGLDKKGE</sequence>
<feature type="transmembrane region" description="Helical" evidence="1">
    <location>
        <begin position="592"/>
        <end position="614"/>
    </location>
</feature>
<feature type="transmembrane region" description="Helical" evidence="1">
    <location>
        <begin position="748"/>
        <end position="771"/>
    </location>
</feature>
<protein>
    <recommendedName>
        <fullName evidence="4">EF-hand domain-containing protein</fullName>
    </recommendedName>
</protein>
<dbReference type="AlphaFoldDB" id="A0A812R438"/>
<evidence type="ECO:0008006" key="4">
    <source>
        <dbReference type="Google" id="ProtNLM"/>
    </source>
</evidence>
<organism evidence="2 3">
    <name type="scientific">Symbiodinium natans</name>
    <dbReference type="NCBI Taxonomy" id="878477"/>
    <lineage>
        <taxon>Eukaryota</taxon>
        <taxon>Sar</taxon>
        <taxon>Alveolata</taxon>
        <taxon>Dinophyceae</taxon>
        <taxon>Suessiales</taxon>
        <taxon>Symbiodiniaceae</taxon>
        <taxon>Symbiodinium</taxon>
    </lineage>
</organism>
<feature type="transmembrane region" description="Helical" evidence="1">
    <location>
        <begin position="667"/>
        <end position="693"/>
    </location>
</feature>
<dbReference type="Gene3D" id="1.10.238.10">
    <property type="entry name" value="EF-hand"/>
    <property type="match status" value="1"/>
</dbReference>
<dbReference type="OrthoDB" id="429726at2759"/>
<keyword evidence="1" id="KW-0812">Transmembrane</keyword>
<evidence type="ECO:0000313" key="3">
    <source>
        <dbReference type="Proteomes" id="UP000604046"/>
    </source>
</evidence>
<dbReference type="Proteomes" id="UP000604046">
    <property type="component" value="Unassembled WGS sequence"/>
</dbReference>
<keyword evidence="1" id="KW-1133">Transmembrane helix</keyword>
<accession>A0A812R438</accession>
<keyword evidence="1" id="KW-0472">Membrane</keyword>
<dbReference type="SUPFAM" id="SSF47473">
    <property type="entry name" value="EF-hand"/>
    <property type="match status" value="1"/>
</dbReference>
<evidence type="ECO:0000313" key="2">
    <source>
        <dbReference type="EMBL" id="CAE7417632.1"/>
    </source>
</evidence>